<dbReference type="OrthoDB" id="5416609at2759"/>
<dbReference type="Pfam" id="PF26639">
    <property type="entry name" value="Het-6_barrel"/>
    <property type="match status" value="1"/>
</dbReference>
<dbReference type="EMBL" id="MU005577">
    <property type="protein sequence ID" value="KAF2686328.1"/>
    <property type="molecule type" value="Genomic_DNA"/>
</dbReference>
<name>A0A6G1J7E9_9PLEO</name>
<protein>
    <submittedName>
        <fullName evidence="2">HET-domain-containing protein</fullName>
    </submittedName>
</protein>
<dbReference type="Proteomes" id="UP000799291">
    <property type="component" value="Unassembled WGS sequence"/>
</dbReference>
<dbReference type="PANTHER" id="PTHR24148">
    <property type="entry name" value="ANKYRIN REPEAT DOMAIN-CONTAINING PROTEIN 39 HOMOLOG-RELATED"/>
    <property type="match status" value="1"/>
</dbReference>
<keyword evidence="3" id="KW-1185">Reference proteome</keyword>
<dbReference type="InterPro" id="IPR010730">
    <property type="entry name" value="HET"/>
</dbReference>
<organism evidence="2 3">
    <name type="scientific">Lentithecium fluviatile CBS 122367</name>
    <dbReference type="NCBI Taxonomy" id="1168545"/>
    <lineage>
        <taxon>Eukaryota</taxon>
        <taxon>Fungi</taxon>
        <taxon>Dikarya</taxon>
        <taxon>Ascomycota</taxon>
        <taxon>Pezizomycotina</taxon>
        <taxon>Dothideomycetes</taxon>
        <taxon>Pleosporomycetidae</taxon>
        <taxon>Pleosporales</taxon>
        <taxon>Massarineae</taxon>
        <taxon>Lentitheciaceae</taxon>
        <taxon>Lentithecium</taxon>
    </lineage>
</organism>
<reference evidence="2" key="1">
    <citation type="journal article" date="2020" name="Stud. Mycol.">
        <title>101 Dothideomycetes genomes: a test case for predicting lifestyles and emergence of pathogens.</title>
        <authorList>
            <person name="Haridas S."/>
            <person name="Albert R."/>
            <person name="Binder M."/>
            <person name="Bloem J."/>
            <person name="Labutti K."/>
            <person name="Salamov A."/>
            <person name="Andreopoulos B."/>
            <person name="Baker S."/>
            <person name="Barry K."/>
            <person name="Bills G."/>
            <person name="Bluhm B."/>
            <person name="Cannon C."/>
            <person name="Castanera R."/>
            <person name="Culley D."/>
            <person name="Daum C."/>
            <person name="Ezra D."/>
            <person name="Gonzalez J."/>
            <person name="Henrissat B."/>
            <person name="Kuo A."/>
            <person name="Liang C."/>
            <person name="Lipzen A."/>
            <person name="Lutzoni F."/>
            <person name="Magnuson J."/>
            <person name="Mondo S."/>
            <person name="Nolan M."/>
            <person name="Ohm R."/>
            <person name="Pangilinan J."/>
            <person name="Park H.-J."/>
            <person name="Ramirez L."/>
            <person name="Alfaro M."/>
            <person name="Sun H."/>
            <person name="Tritt A."/>
            <person name="Yoshinaga Y."/>
            <person name="Zwiers L.-H."/>
            <person name="Turgeon B."/>
            <person name="Goodwin S."/>
            <person name="Spatafora J."/>
            <person name="Crous P."/>
            <person name="Grigoriev I."/>
        </authorList>
    </citation>
    <scope>NUCLEOTIDE SEQUENCE</scope>
    <source>
        <strain evidence="2">CBS 122367</strain>
    </source>
</reference>
<dbReference type="InterPro" id="IPR052895">
    <property type="entry name" value="HetReg/Transcr_Mod"/>
</dbReference>
<evidence type="ECO:0000313" key="3">
    <source>
        <dbReference type="Proteomes" id="UP000799291"/>
    </source>
</evidence>
<sequence length="690" mass="77089">MEPYTYTPLPEPNNDTGMHIRLLKIAPCPNTNPLNSTLTCSIFSTSLAEAPPYSAVSYCWGDDTNQAPIAIVEHEGDDASNNTPRSLRVPATLIPFLHRARSMDASGYVPSKPVILWVDSVCIDQCSTTEKESQVAHMRDIYACAATTHIWLGEEGDSSAAALAYAHSLRLSLGHRLGKHLSDADTLSVDTILSRRPSADEVSVNINDPNLEAFFRLLERPWFTRAWIVQEVAVSRNAHVVCGASAQPWITLLFAWGYLMACHTWVWNVHPAQRLWQFLALGLSQREWGAGTELQWWRLLARHRSFAAKDPRDKIFSFYGLKCKREFEAMDITPNYGESVEVLYTKMAVKALEMGHTEVFNIPRLVPFPSSTLPPLNIPTWVPDWRHTPLTPNTLTQCESSNTKWTPPWRASLTTTFTPTFAPSNPTSPSHPKLKLEGYPIGRITHTTPNPWTDASPTTPTPTYLEQARIMQATQSQLRTWETILIPKQHPTSILTPHTLLPPFLTTHPQSPTDSHLRAAYTTFFGGTLLNLSPQATRSAITYFLVRQVFLHLLRLIFLLLPLSLSLAHDSPYPWLLAVLFEALAKTFGFPSPDMLFRTHGAGSPMVNRRAGRVRGSSGVEYMGLVPGLAEVGDWVVVAKGVRVPLVLRAREGEGEWEFLGDAYVHGVMGGEVWERREMGGEVCGEFWVV</sequence>
<accession>A0A6G1J7E9</accession>
<feature type="domain" description="Heterokaryon incompatibility" evidence="1">
    <location>
        <begin position="53"/>
        <end position="231"/>
    </location>
</feature>
<dbReference type="AlphaFoldDB" id="A0A6G1J7E9"/>
<evidence type="ECO:0000313" key="2">
    <source>
        <dbReference type="EMBL" id="KAF2686328.1"/>
    </source>
</evidence>
<proteinExistence type="predicted"/>
<evidence type="ECO:0000259" key="1">
    <source>
        <dbReference type="Pfam" id="PF06985"/>
    </source>
</evidence>
<dbReference type="PANTHER" id="PTHR24148:SF79">
    <property type="entry name" value="HETEROKARYON INCOMPATIBILITY DOMAIN-CONTAINING PROTEIN"/>
    <property type="match status" value="1"/>
</dbReference>
<gene>
    <name evidence="2" type="ORF">K458DRAFT_430177</name>
</gene>
<dbReference type="Pfam" id="PF06985">
    <property type="entry name" value="HET"/>
    <property type="match status" value="1"/>
</dbReference>